<dbReference type="Ensembl" id="ENSNNAT00000026954.1">
    <property type="protein sequence ID" value="ENSNNAP00000025715.1"/>
    <property type="gene ID" value="ENSNNAG00000016766.1"/>
</dbReference>
<proteinExistence type="predicted"/>
<reference evidence="1" key="2">
    <citation type="submission" date="2025-09" db="UniProtKB">
        <authorList>
            <consortium name="Ensembl"/>
        </authorList>
    </citation>
    <scope>IDENTIFICATION</scope>
</reference>
<dbReference type="Proteomes" id="UP000694559">
    <property type="component" value="Unplaced"/>
</dbReference>
<dbReference type="AlphaFoldDB" id="A0A8C6Y7I9"/>
<dbReference type="OrthoDB" id="9049991at2759"/>
<reference evidence="1" key="1">
    <citation type="submission" date="2025-08" db="UniProtKB">
        <authorList>
            <consortium name="Ensembl"/>
        </authorList>
    </citation>
    <scope>IDENTIFICATION</scope>
</reference>
<dbReference type="GeneTree" id="ENSGT01010000229177"/>
<protein>
    <submittedName>
        <fullName evidence="1">Uncharacterized protein</fullName>
    </submittedName>
</protein>
<evidence type="ECO:0000313" key="1">
    <source>
        <dbReference type="Ensembl" id="ENSNNAP00000025715.1"/>
    </source>
</evidence>
<accession>A0A8C6Y7I9</accession>
<keyword evidence="2" id="KW-1185">Reference proteome</keyword>
<name>A0A8C6Y7I9_NAJNA</name>
<evidence type="ECO:0000313" key="2">
    <source>
        <dbReference type="Proteomes" id="UP000694559"/>
    </source>
</evidence>
<sequence length="112" mass="12560">HGGLRKGPLSESIYWGCFYFFPWLRMSPFSCAGHPKEIQLISCGRGLVGVAWWVWLGGRDRGRIYCKIPFPPHPPNMLSSSILLCRAPKGDPVDQLWAWLGGCGLVGMAWWA</sequence>
<organism evidence="1 2">
    <name type="scientific">Naja naja</name>
    <name type="common">Indian cobra</name>
    <dbReference type="NCBI Taxonomy" id="35670"/>
    <lineage>
        <taxon>Eukaryota</taxon>
        <taxon>Metazoa</taxon>
        <taxon>Chordata</taxon>
        <taxon>Craniata</taxon>
        <taxon>Vertebrata</taxon>
        <taxon>Euteleostomi</taxon>
        <taxon>Lepidosauria</taxon>
        <taxon>Squamata</taxon>
        <taxon>Bifurcata</taxon>
        <taxon>Unidentata</taxon>
        <taxon>Episquamata</taxon>
        <taxon>Toxicofera</taxon>
        <taxon>Serpentes</taxon>
        <taxon>Colubroidea</taxon>
        <taxon>Elapidae</taxon>
        <taxon>Elapinae</taxon>
        <taxon>Naja</taxon>
    </lineage>
</organism>